<dbReference type="EMBL" id="CP120627">
    <property type="protein sequence ID" value="WEW55292.1"/>
    <property type="molecule type" value="Genomic_DNA"/>
</dbReference>
<evidence type="ECO:0000313" key="2">
    <source>
        <dbReference type="EMBL" id="WEW55292.1"/>
    </source>
</evidence>
<feature type="region of interest" description="Disordered" evidence="1">
    <location>
        <begin position="230"/>
        <end position="326"/>
    </location>
</feature>
<feature type="compositionally biased region" description="Basic and acidic residues" evidence="1">
    <location>
        <begin position="289"/>
        <end position="307"/>
    </location>
</feature>
<feature type="compositionally biased region" description="Basic and acidic residues" evidence="1">
    <location>
        <begin position="185"/>
        <end position="196"/>
    </location>
</feature>
<feature type="region of interest" description="Disordered" evidence="1">
    <location>
        <begin position="185"/>
        <end position="207"/>
    </location>
</feature>
<keyword evidence="3" id="KW-1185">Reference proteome</keyword>
<gene>
    <name evidence="2" type="ORF">PRK78_000721</name>
</gene>
<evidence type="ECO:0000313" key="3">
    <source>
        <dbReference type="Proteomes" id="UP001219355"/>
    </source>
</evidence>
<feature type="compositionally biased region" description="Polar residues" evidence="1">
    <location>
        <begin position="445"/>
        <end position="465"/>
    </location>
</feature>
<feature type="compositionally biased region" description="Polar residues" evidence="1">
    <location>
        <begin position="44"/>
        <end position="63"/>
    </location>
</feature>
<dbReference type="Proteomes" id="UP001219355">
    <property type="component" value="Chromosome 1"/>
</dbReference>
<sequence>MPITRRSARLRGKTPVVEVEKQPLHAATKLQSLAEKDDEVATPNIKTRTNAHPMTPLKSTLSTPAKHRSSSKASVKTPNTTASLKPGLEEMHPSKVQQSTSKQPDTGLVLGFQPVQMDPNAPGKPLLTLSNTPSKGRLSHPDQLEALSSDFKFSGENSELSAEAREIMRNIREDTARIKAELIMKENEQRHKDSEAKQMGTRKIAKAKGKIGRFSEIHMAQFKKMDSIADHPSSFRARPERVHASISKGLKRTISKARLDEPEKPSPATAKTVTRTAASTDSTTKRLKKNENEDASTRRPLSKDDQAANRPGLRTEANIPDNLNTPYKPAAVRCTSVKHFQTTKIPSLSHPPSKEELAPRTPHTDFKPKFKSTAPGLGTLKSILRRRQPLFSNDPIKIAAGTHQAFPNNDLASKLLFASDTSNASPILPSAKKHVDFSDSIKLPDSSNESSDSPQTPDANITAKCTDNGDIMYPTLPSLSTLRDSKQGNFPFEPSPSDARKTPVTTRTRRQLNFSTPGAIPHGITNKKRHREDDENDDMESKVPPDPTNCQRSVKRAKILPASLSQIQTPSPVKQRPVTHGTPRSIVRGGKMNSVERRTGLSLSRLSFLARPKQRR</sequence>
<accession>A0AAF0DB72</accession>
<feature type="region of interest" description="Disordered" evidence="1">
    <location>
        <begin position="30"/>
        <end position="141"/>
    </location>
</feature>
<feature type="compositionally biased region" description="Polar residues" evidence="1">
    <location>
        <begin position="269"/>
        <end position="282"/>
    </location>
</feature>
<feature type="region of interest" description="Disordered" evidence="1">
    <location>
        <begin position="566"/>
        <end position="616"/>
    </location>
</feature>
<dbReference type="AlphaFoldDB" id="A0AAF0DB72"/>
<feature type="compositionally biased region" description="Polar residues" evidence="1">
    <location>
        <begin position="95"/>
        <end position="104"/>
    </location>
</feature>
<feature type="compositionally biased region" description="Polar residues" evidence="1">
    <location>
        <begin position="503"/>
        <end position="516"/>
    </location>
</feature>
<organism evidence="2 3">
    <name type="scientific">Emydomyces testavorans</name>
    <dbReference type="NCBI Taxonomy" id="2070801"/>
    <lineage>
        <taxon>Eukaryota</taxon>
        <taxon>Fungi</taxon>
        <taxon>Dikarya</taxon>
        <taxon>Ascomycota</taxon>
        <taxon>Pezizomycotina</taxon>
        <taxon>Eurotiomycetes</taxon>
        <taxon>Eurotiomycetidae</taxon>
        <taxon>Onygenales</taxon>
        <taxon>Nannizziopsiaceae</taxon>
        <taxon>Emydomyces</taxon>
    </lineage>
</organism>
<protein>
    <recommendedName>
        <fullName evidence="4">Erythromycin esterase</fullName>
    </recommendedName>
</protein>
<evidence type="ECO:0008006" key="4">
    <source>
        <dbReference type="Google" id="ProtNLM"/>
    </source>
</evidence>
<feature type="compositionally biased region" description="Polar residues" evidence="1">
    <location>
        <begin position="71"/>
        <end position="83"/>
    </location>
</feature>
<reference evidence="2" key="1">
    <citation type="submission" date="2023-03" db="EMBL/GenBank/DDBJ databases">
        <title>Emydomyces testavorans Genome Sequence.</title>
        <authorList>
            <person name="Hoyer L."/>
        </authorList>
    </citation>
    <scope>NUCLEOTIDE SEQUENCE</scope>
    <source>
        <strain evidence="2">16-2883</strain>
    </source>
</reference>
<evidence type="ECO:0000256" key="1">
    <source>
        <dbReference type="SAM" id="MobiDB-lite"/>
    </source>
</evidence>
<feature type="region of interest" description="Disordered" evidence="1">
    <location>
        <begin position="439"/>
        <end position="554"/>
    </location>
</feature>
<feature type="region of interest" description="Disordered" evidence="1">
    <location>
        <begin position="342"/>
        <end position="372"/>
    </location>
</feature>
<feature type="compositionally biased region" description="Basic and acidic residues" evidence="1">
    <location>
        <begin position="352"/>
        <end position="368"/>
    </location>
</feature>
<name>A0AAF0DB72_9EURO</name>
<proteinExistence type="predicted"/>